<proteinExistence type="predicted"/>
<feature type="compositionally biased region" description="Polar residues" evidence="1">
    <location>
        <begin position="153"/>
        <end position="172"/>
    </location>
</feature>
<accession>A0A1R3JE75</accession>
<dbReference type="EMBL" id="AWUE01016288">
    <property type="protein sequence ID" value="OMO93123.1"/>
    <property type="molecule type" value="Genomic_DNA"/>
</dbReference>
<dbReference type="OrthoDB" id="693868at2759"/>
<organism evidence="2 3">
    <name type="scientific">Corchorus olitorius</name>
    <dbReference type="NCBI Taxonomy" id="93759"/>
    <lineage>
        <taxon>Eukaryota</taxon>
        <taxon>Viridiplantae</taxon>
        <taxon>Streptophyta</taxon>
        <taxon>Embryophyta</taxon>
        <taxon>Tracheophyta</taxon>
        <taxon>Spermatophyta</taxon>
        <taxon>Magnoliopsida</taxon>
        <taxon>eudicotyledons</taxon>
        <taxon>Gunneridae</taxon>
        <taxon>Pentapetalae</taxon>
        <taxon>rosids</taxon>
        <taxon>malvids</taxon>
        <taxon>Malvales</taxon>
        <taxon>Malvaceae</taxon>
        <taxon>Grewioideae</taxon>
        <taxon>Apeibeae</taxon>
        <taxon>Corchorus</taxon>
    </lineage>
</organism>
<dbReference type="PANTHER" id="PTHR34285:SF6">
    <property type="entry name" value="TRANSMEMBRANE PROTEIN"/>
    <property type="match status" value="1"/>
</dbReference>
<feature type="region of interest" description="Disordered" evidence="1">
    <location>
        <begin position="35"/>
        <end position="56"/>
    </location>
</feature>
<evidence type="ECO:0000256" key="1">
    <source>
        <dbReference type="SAM" id="MobiDB-lite"/>
    </source>
</evidence>
<gene>
    <name evidence="2" type="ORF">COLO4_17095</name>
</gene>
<comment type="caution">
    <text evidence="2">The sequence shown here is derived from an EMBL/GenBank/DDBJ whole genome shotgun (WGS) entry which is preliminary data.</text>
</comment>
<protein>
    <submittedName>
        <fullName evidence="2">Uncharacterized protein</fullName>
    </submittedName>
</protein>
<dbReference type="Proteomes" id="UP000187203">
    <property type="component" value="Unassembled WGS sequence"/>
</dbReference>
<evidence type="ECO:0000313" key="2">
    <source>
        <dbReference type="EMBL" id="OMO93123.1"/>
    </source>
</evidence>
<evidence type="ECO:0000313" key="3">
    <source>
        <dbReference type="Proteomes" id="UP000187203"/>
    </source>
</evidence>
<keyword evidence="3" id="KW-1185">Reference proteome</keyword>
<feature type="compositionally biased region" description="Polar residues" evidence="1">
    <location>
        <begin position="43"/>
        <end position="56"/>
    </location>
</feature>
<name>A0A1R3JE75_9ROSI</name>
<reference evidence="3" key="1">
    <citation type="submission" date="2013-09" db="EMBL/GenBank/DDBJ databases">
        <title>Corchorus olitorius genome sequencing.</title>
        <authorList>
            <person name="Alam M."/>
            <person name="Haque M.S."/>
            <person name="Islam M.S."/>
            <person name="Emdad E.M."/>
            <person name="Islam M.M."/>
            <person name="Ahmed B."/>
            <person name="Halim A."/>
            <person name="Hossen Q.M.M."/>
            <person name="Hossain M.Z."/>
            <person name="Ahmed R."/>
            <person name="Khan M.M."/>
            <person name="Islam R."/>
            <person name="Rashid M.M."/>
            <person name="Khan S.A."/>
            <person name="Rahman M.S."/>
            <person name="Alam M."/>
            <person name="Yahiya A.S."/>
            <person name="Khan M.S."/>
            <person name="Azam M.S."/>
            <person name="Haque T."/>
            <person name="Lashkar M.Z.H."/>
            <person name="Akhand A.I."/>
            <person name="Morshed G."/>
            <person name="Roy S."/>
            <person name="Uddin K.S."/>
            <person name="Rabeya T."/>
            <person name="Hossain A.S."/>
            <person name="Chowdhury A."/>
            <person name="Snigdha A.R."/>
            <person name="Mortoza M.S."/>
            <person name="Matin S.A."/>
            <person name="Hoque S.M.E."/>
            <person name="Islam M.K."/>
            <person name="Roy D.K."/>
            <person name="Haider R."/>
            <person name="Moosa M.M."/>
            <person name="Elias S.M."/>
            <person name="Hasan A.M."/>
            <person name="Jahan S."/>
            <person name="Shafiuddin M."/>
            <person name="Mahmood N."/>
            <person name="Shommy N.S."/>
        </authorList>
    </citation>
    <scope>NUCLEOTIDE SEQUENCE [LARGE SCALE GENOMIC DNA]</scope>
    <source>
        <strain evidence="3">cv. O-4</strain>
    </source>
</reference>
<dbReference type="STRING" id="93759.A0A1R3JE75"/>
<sequence>MKLSVKLQEDQNPLLKAKVPISIFSQPFVSSLTTTTPTTATAQGSNKTSQNTSFSVSTNFPSGPSLKLSYSPSISPTTTTTIPFSLSLKSGLGLFGSPKDSPLVFSAQFSLSSSNPGTVIPTFSLHLKPQFGNFSLHKATLSNPNLEPDSGSHPVSGTQLQPGSPSNSEFETPIGSSVWQEVKLEPRNGIADGLGSSKLGYGKGLYSNDGFGPFGTESSLVRTNDKKGNFFGGIAVRARTFFPVTKRAVVNIRWAVNSPSGVGLKMPHLTVNKIGIERVEEVQEVKKKNIGSNEEDNTELLKGMYFWMKRDLEILENENREMKKCLEDMRHGISARNVNVRRESESLGRRISTPPVESSNEFERWRSKKAAGGEDNGGKEVKKTGNANKMSDVESELQKAIKAASSS</sequence>
<dbReference type="PANTHER" id="PTHR34285">
    <property type="entry name" value="OS08G0510800 PROTEIN"/>
    <property type="match status" value="1"/>
</dbReference>
<feature type="region of interest" description="Disordered" evidence="1">
    <location>
        <begin position="139"/>
        <end position="172"/>
    </location>
</feature>
<dbReference type="AlphaFoldDB" id="A0A1R3JE75"/>
<feature type="region of interest" description="Disordered" evidence="1">
    <location>
        <begin position="342"/>
        <end position="407"/>
    </location>
</feature>